<protein>
    <submittedName>
        <fullName evidence="1">Uncharacterized protein</fullName>
    </submittedName>
</protein>
<proteinExistence type="predicted"/>
<evidence type="ECO:0000313" key="2">
    <source>
        <dbReference type="Proteomes" id="UP000183687"/>
    </source>
</evidence>
<organism evidence="1 2">
    <name type="scientific">Atopobium minutum</name>
    <dbReference type="NCBI Taxonomy" id="1381"/>
    <lineage>
        <taxon>Bacteria</taxon>
        <taxon>Bacillati</taxon>
        <taxon>Actinomycetota</taxon>
        <taxon>Coriobacteriia</taxon>
        <taxon>Coriobacteriales</taxon>
        <taxon>Atopobiaceae</taxon>
        <taxon>Atopobium</taxon>
    </lineage>
</organism>
<dbReference type="EMBL" id="FNSH01000002">
    <property type="protein sequence ID" value="SEC22953.1"/>
    <property type="molecule type" value="Genomic_DNA"/>
</dbReference>
<dbReference type="Proteomes" id="UP000183687">
    <property type="component" value="Unassembled WGS sequence"/>
</dbReference>
<accession>A0AB38A8D6</accession>
<evidence type="ECO:0000313" key="1">
    <source>
        <dbReference type="EMBL" id="SEC22953.1"/>
    </source>
</evidence>
<name>A0AB38A8D6_9ACTN</name>
<comment type="caution">
    <text evidence="1">The sequence shown here is derived from an EMBL/GenBank/DDBJ whole genome shotgun (WGS) entry which is preliminary data.</text>
</comment>
<reference evidence="1 2" key="1">
    <citation type="submission" date="2016-10" db="EMBL/GenBank/DDBJ databases">
        <authorList>
            <person name="Varghese N."/>
            <person name="Submissions S."/>
        </authorList>
    </citation>
    <scope>NUCLEOTIDE SEQUENCE [LARGE SCALE GENOMIC DNA]</scope>
    <source>
        <strain evidence="1 2">DSM 20586</strain>
    </source>
</reference>
<dbReference type="AlphaFoldDB" id="A0AB38A8D6"/>
<sequence length="52" mass="5974">MLMFAVSPSCFRVSTLFFVPLAHFRTPEYEFRTLSGCAVKMYQICCFVLGNN</sequence>
<gene>
    <name evidence="1" type="ORF">SAMN04489746_1515</name>
</gene>